<evidence type="ECO:0000259" key="8">
    <source>
        <dbReference type="PROSITE" id="PS50157"/>
    </source>
</evidence>
<dbReference type="SUPFAM" id="SSF57667">
    <property type="entry name" value="beta-beta-alpha zinc fingers"/>
    <property type="match status" value="1"/>
</dbReference>
<evidence type="ECO:0000256" key="4">
    <source>
        <dbReference type="ARBA" id="ARBA00022833"/>
    </source>
</evidence>
<name>A0AAD3Y5E5_NEPGR</name>
<dbReference type="GO" id="GO:0005634">
    <property type="term" value="C:nucleus"/>
    <property type="evidence" value="ECO:0007669"/>
    <property type="project" value="UniProtKB-SubCell"/>
</dbReference>
<feature type="domain" description="C2H2-type" evidence="8">
    <location>
        <begin position="65"/>
        <end position="92"/>
    </location>
</feature>
<dbReference type="EMBL" id="BSYO01000033">
    <property type="protein sequence ID" value="GMH27451.1"/>
    <property type="molecule type" value="Genomic_DNA"/>
</dbReference>
<dbReference type="InterPro" id="IPR044246">
    <property type="entry name" value="ZFP3-like"/>
</dbReference>
<dbReference type="AlphaFoldDB" id="A0AAD3Y5E5"/>
<dbReference type="PANTHER" id="PTHR47287">
    <property type="entry name" value="C2H2 AND C2HC ZINC FINGERS SUPERFAMILY PROTEIN"/>
    <property type="match status" value="1"/>
</dbReference>
<evidence type="ECO:0000256" key="5">
    <source>
        <dbReference type="ARBA" id="ARBA00023242"/>
    </source>
</evidence>
<dbReference type="GO" id="GO:0008270">
    <property type="term" value="F:zinc ion binding"/>
    <property type="evidence" value="ECO:0007669"/>
    <property type="project" value="UniProtKB-KW"/>
</dbReference>
<proteinExistence type="predicted"/>
<dbReference type="InterPro" id="IPR036236">
    <property type="entry name" value="Znf_C2H2_sf"/>
</dbReference>
<evidence type="ECO:0000256" key="2">
    <source>
        <dbReference type="ARBA" id="ARBA00022723"/>
    </source>
</evidence>
<evidence type="ECO:0000256" key="7">
    <source>
        <dbReference type="SAM" id="MobiDB-lite"/>
    </source>
</evidence>
<evidence type="ECO:0000256" key="1">
    <source>
        <dbReference type="ARBA" id="ARBA00004123"/>
    </source>
</evidence>
<evidence type="ECO:0000313" key="9">
    <source>
        <dbReference type="EMBL" id="GMH27451.1"/>
    </source>
</evidence>
<feature type="region of interest" description="Disordered" evidence="7">
    <location>
        <begin position="191"/>
        <end position="210"/>
    </location>
</feature>
<organism evidence="9 10">
    <name type="scientific">Nepenthes gracilis</name>
    <name type="common">Slender pitcher plant</name>
    <dbReference type="NCBI Taxonomy" id="150966"/>
    <lineage>
        <taxon>Eukaryota</taxon>
        <taxon>Viridiplantae</taxon>
        <taxon>Streptophyta</taxon>
        <taxon>Embryophyta</taxon>
        <taxon>Tracheophyta</taxon>
        <taxon>Spermatophyta</taxon>
        <taxon>Magnoliopsida</taxon>
        <taxon>eudicotyledons</taxon>
        <taxon>Gunneridae</taxon>
        <taxon>Pentapetalae</taxon>
        <taxon>Caryophyllales</taxon>
        <taxon>Nepenthaceae</taxon>
        <taxon>Nepenthes</taxon>
    </lineage>
</organism>
<evidence type="ECO:0000256" key="3">
    <source>
        <dbReference type="ARBA" id="ARBA00022771"/>
    </source>
</evidence>
<evidence type="ECO:0000313" key="10">
    <source>
        <dbReference type="Proteomes" id="UP001279734"/>
    </source>
</evidence>
<reference evidence="9" key="1">
    <citation type="submission" date="2023-05" db="EMBL/GenBank/DDBJ databases">
        <title>Nepenthes gracilis genome sequencing.</title>
        <authorList>
            <person name="Fukushima K."/>
        </authorList>
    </citation>
    <scope>NUCLEOTIDE SEQUENCE</scope>
    <source>
        <strain evidence="9">SING2019-196</strain>
    </source>
</reference>
<keyword evidence="10" id="KW-1185">Reference proteome</keyword>
<keyword evidence="5" id="KW-0539">Nucleus</keyword>
<dbReference type="GO" id="GO:0009788">
    <property type="term" value="P:negative regulation of abscisic acid-activated signaling pathway"/>
    <property type="evidence" value="ECO:0007669"/>
    <property type="project" value="InterPro"/>
</dbReference>
<evidence type="ECO:0000256" key="6">
    <source>
        <dbReference type="PROSITE-ProRule" id="PRU00042"/>
    </source>
</evidence>
<dbReference type="InterPro" id="IPR013087">
    <property type="entry name" value="Znf_C2H2_type"/>
</dbReference>
<dbReference type="Gene3D" id="3.30.160.60">
    <property type="entry name" value="Classic Zinc Finger"/>
    <property type="match status" value="1"/>
</dbReference>
<protein>
    <recommendedName>
        <fullName evidence="8">C2H2-type domain-containing protein</fullName>
    </recommendedName>
</protein>
<gene>
    <name evidence="9" type="ORF">Nepgr_029294</name>
</gene>
<feature type="compositionally biased region" description="Basic and acidic residues" evidence="7">
    <location>
        <begin position="191"/>
        <end position="202"/>
    </location>
</feature>
<accession>A0AAD3Y5E5</accession>
<dbReference type="PROSITE" id="PS50157">
    <property type="entry name" value="ZINC_FINGER_C2H2_2"/>
    <property type="match status" value="1"/>
</dbReference>
<keyword evidence="4" id="KW-0862">Zinc</keyword>
<dbReference type="Proteomes" id="UP001279734">
    <property type="component" value="Unassembled WGS sequence"/>
</dbReference>
<sequence>MEEYSEGCISPISLDLTLRFSTTSSSTDDLTEMGDTIPTTAIAAANDTSACSHTPSTAAMAPRVFPCNYCRRKFFSSQALGGHQNAHRRERTLAKRAMRLGIFPNRYVSLASLPLHGSSLCRSLEIQAHGLTYRQMLAQPRPCFDSRGGAKFERSAAFVEDDGPVLVWPGSYRQVEHGGGACFDGEVARVPHDNSTRRKESSSPDLTLKL</sequence>
<comment type="subcellular location">
    <subcellularLocation>
        <location evidence="1">Nucleus</location>
    </subcellularLocation>
</comment>
<comment type="caution">
    <text evidence="9">The sequence shown here is derived from an EMBL/GenBank/DDBJ whole genome shotgun (WGS) entry which is preliminary data.</text>
</comment>
<dbReference type="PANTHER" id="PTHR47287:SF18">
    <property type="entry name" value="TRANSCRIPTION FACTOR C2H2 FAMILY"/>
    <property type="match status" value="1"/>
</dbReference>
<dbReference type="PROSITE" id="PS00028">
    <property type="entry name" value="ZINC_FINGER_C2H2_1"/>
    <property type="match status" value="1"/>
</dbReference>
<keyword evidence="2" id="KW-0479">Metal-binding</keyword>
<keyword evidence="3 6" id="KW-0863">Zinc-finger</keyword>